<evidence type="ECO:0000313" key="4">
    <source>
        <dbReference type="Proteomes" id="UP001163262"/>
    </source>
</evidence>
<keyword evidence="1" id="KW-1133">Transmembrane helix</keyword>
<protein>
    <submittedName>
        <fullName evidence="3">Uncharacterized protein</fullName>
    </submittedName>
</protein>
<keyword evidence="1" id="KW-0812">Transmembrane</keyword>
<evidence type="ECO:0000256" key="1">
    <source>
        <dbReference type="SAM" id="Phobius"/>
    </source>
</evidence>
<name>A0AA46WCV7_CAPOC</name>
<dbReference type="EMBL" id="CP110230">
    <property type="protein sequence ID" value="UZD41902.1"/>
    <property type="molecule type" value="Genomic_DNA"/>
</dbReference>
<feature type="transmembrane region" description="Helical" evidence="1">
    <location>
        <begin position="126"/>
        <end position="143"/>
    </location>
</feature>
<accession>A0AA46WCV7</accession>
<proteinExistence type="predicted"/>
<evidence type="ECO:0000313" key="2">
    <source>
        <dbReference type="EMBL" id="UZD41902.1"/>
    </source>
</evidence>
<dbReference type="EMBL" id="CP110230">
    <property type="protein sequence ID" value="UZD41912.1"/>
    <property type="molecule type" value="Genomic_DNA"/>
</dbReference>
<keyword evidence="1" id="KW-0472">Membrane</keyword>
<sequence length="152" mass="17815">MWFFKLWLFLLASMILIMNLFDIKRIYDALSGNYSPKVMIISKIDYYTGSGGEDNGSPSVFVRGYIDSQEVYFIRNLDENVYDIAGKFNIPNVEIGNSIKVLKFKHSDQVMVVYDNEFARWKKMRIIFSSIGIVGMIVFWHLMKTHKFKNNQ</sequence>
<organism evidence="3 4">
    <name type="scientific">Capnocytophaga ochracea</name>
    <dbReference type="NCBI Taxonomy" id="1018"/>
    <lineage>
        <taxon>Bacteria</taxon>
        <taxon>Pseudomonadati</taxon>
        <taxon>Bacteroidota</taxon>
        <taxon>Flavobacteriia</taxon>
        <taxon>Flavobacteriales</taxon>
        <taxon>Flavobacteriaceae</taxon>
        <taxon>Capnocytophaga</taxon>
    </lineage>
</organism>
<dbReference type="Proteomes" id="UP001163262">
    <property type="component" value="Chromosome"/>
</dbReference>
<feature type="transmembrane region" description="Helical" evidence="1">
    <location>
        <begin position="6"/>
        <end position="23"/>
    </location>
</feature>
<dbReference type="RefSeq" id="WP_178977498.1">
    <property type="nucleotide sequence ID" value="NZ_CP110230.1"/>
</dbReference>
<evidence type="ECO:0000313" key="3">
    <source>
        <dbReference type="EMBL" id="UZD41912.1"/>
    </source>
</evidence>
<gene>
    <name evidence="2" type="ORF">OL231_04980</name>
    <name evidence="3" type="ORF">OL231_05030</name>
</gene>
<dbReference type="AlphaFoldDB" id="A0AA46WCV7"/>
<reference evidence="3" key="1">
    <citation type="submission" date="2022-10" db="EMBL/GenBank/DDBJ databases">
        <title>Complete genome sequence of Capnocytophaga ochracea KCOM 2812 isolated from actinomycosis lesion.</title>
        <authorList>
            <person name="Kook J.-K."/>
            <person name="Park S.-N."/>
            <person name="Lim Y.K."/>
        </authorList>
    </citation>
    <scope>NUCLEOTIDE SEQUENCE</scope>
    <source>
        <strain evidence="3">KCOM 28121</strain>
    </source>
</reference>